<sequence length="468" mass="52862">MPTAKSSQADHDPESNSETSPIKERVAKNGQVTYTFQIDVGKSPDGRRNRPRFTYPTKKKAIKEYRRIKTEVDAGTFVKLTELTVNEAIDKWIRGRRRVRRVTLEGYEYDLKPVRRRLGGKKLRDLAKDDVDELVEWMLSEGRVGPRHYQPDSLCSRIAAHLAKHPAGLPASAIKSEFPDTDIYTALSALYKAGRVRRPRHGFYIAADPATISGPPGGVKPITVRTMLSTFGGVVQSFVDQGALPRNVVKLVERPLDEIDDDDDDVESKSWSLEEVTRFREFIRGERLYACWLLSCYGARRSEVLGLRWSRIDDTRIRIRRGRVKLRKGTDEGLPKSKRSRRDLPPPADLLAALKSLKIVQKAECLARGESWSDDRLVAVHPDGTPITPEWYSDEFHRIRERAKLRRILLKGLRNTSVSLMLTSDIPAHIVAAWHGHHPAVTVGIYSEVVAEDLQQAGGSLFPHNDGI</sequence>
<keyword evidence="2" id="KW-0233">DNA recombination</keyword>
<evidence type="ECO:0000313" key="5">
    <source>
        <dbReference type="EMBL" id="RBO85346.1"/>
    </source>
</evidence>
<dbReference type="GO" id="GO:0006310">
    <property type="term" value="P:DNA recombination"/>
    <property type="evidence" value="ECO:0007669"/>
    <property type="project" value="UniProtKB-KW"/>
</dbReference>
<dbReference type="CDD" id="cd01189">
    <property type="entry name" value="INT_ICEBs1_C_like"/>
    <property type="match status" value="1"/>
</dbReference>
<dbReference type="InterPro" id="IPR011010">
    <property type="entry name" value="DNA_brk_join_enz"/>
</dbReference>
<dbReference type="GO" id="GO:0015074">
    <property type="term" value="P:DNA integration"/>
    <property type="evidence" value="ECO:0007669"/>
    <property type="project" value="InterPro"/>
</dbReference>
<dbReference type="STRING" id="1210090.GCA_001613185_06625"/>
<evidence type="ECO:0000256" key="3">
    <source>
        <dbReference type="SAM" id="MobiDB-lite"/>
    </source>
</evidence>
<dbReference type="EMBL" id="QNRE01000015">
    <property type="protein sequence ID" value="RBO85346.1"/>
    <property type="molecule type" value="Genomic_DNA"/>
</dbReference>
<dbReference type="Gene3D" id="1.10.150.130">
    <property type="match status" value="1"/>
</dbReference>
<feature type="domain" description="Tyr recombinase" evidence="4">
    <location>
        <begin position="266"/>
        <end position="459"/>
    </location>
</feature>
<organism evidence="5 6">
    <name type="scientific">Nocardia puris</name>
    <dbReference type="NCBI Taxonomy" id="208602"/>
    <lineage>
        <taxon>Bacteria</taxon>
        <taxon>Bacillati</taxon>
        <taxon>Actinomycetota</taxon>
        <taxon>Actinomycetes</taxon>
        <taxon>Mycobacteriales</taxon>
        <taxon>Nocardiaceae</taxon>
        <taxon>Nocardia</taxon>
    </lineage>
</organism>
<feature type="region of interest" description="Disordered" evidence="3">
    <location>
        <begin position="1"/>
        <end position="27"/>
    </location>
</feature>
<dbReference type="PANTHER" id="PTHR30349:SF91">
    <property type="entry name" value="INTA PROTEIN"/>
    <property type="match status" value="1"/>
</dbReference>
<dbReference type="PANTHER" id="PTHR30349">
    <property type="entry name" value="PHAGE INTEGRASE-RELATED"/>
    <property type="match status" value="1"/>
</dbReference>
<dbReference type="InterPro" id="IPR002104">
    <property type="entry name" value="Integrase_catalytic"/>
</dbReference>
<dbReference type="SUPFAM" id="SSF56349">
    <property type="entry name" value="DNA breaking-rejoining enzymes"/>
    <property type="match status" value="1"/>
</dbReference>
<dbReference type="OrthoDB" id="4326943at2"/>
<dbReference type="Pfam" id="PF00589">
    <property type="entry name" value="Phage_integrase"/>
    <property type="match status" value="1"/>
</dbReference>
<dbReference type="RefSeq" id="WP_084538202.1">
    <property type="nucleotide sequence ID" value="NZ_QNRE01000015.1"/>
</dbReference>
<dbReference type="PROSITE" id="PS51898">
    <property type="entry name" value="TYR_RECOMBINASE"/>
    <property type="match status" value="1"/>
</dbReference>
<accession>A0A366D5V7</accession>
<proteinExistence type="predicted"/>
<keyword evidence="1" id="KW-0238">DNA-binding</keyword>
<evidence type="ECO:0000256" key="1">
    <source>
        <dbReference type="ARBA" id="ARBA00023125"/>
    </source>
</evidence>
<gene>
    <name evidence="5" type="ORF">DFR74_115194</name>
</gene>
<protein>
    <submittedName>
        <fullName evidence="5">Phage integrase family protein</fullName>
    </submittedName>
</protein>
<evidence type="ECO:0000313" key="6">
    <source>
        <dbReference type="Proteomes" id="UP000252586"/>
    </source>
</evidence>
<dbReference type="Proteomes" id="UP000252586">
    <property type="component" value="Unassembled WGS sequence"/>
</dbReference>
<comment type="caution">
    <text evidence="5">The sequence shown here is derived from an EMBL/GenBank/DDBJ whole genome shotgun (WGS) entry which is preliminary data.</text>
</comment>
<name>A0A366D5V7_9NOCA</name>
<dbReference type="InterPro" id="IPR010998">
    <property type="entry name" value="Integrase_recombinase_N"/>
</dbReference>
<dbReference type="AlphaFoldDB" id="A0A366D5V7"/>
<dbReference type="InterPro" id="IPR013762">
    <property type="entry name" value="Integrase-like_cat_sf"/>
</dbReference>
<evidence type="ECO:0000256" key="2">
    <source>
        <dbReference type="ARBA" id="ARBA00023172"/>
    </source>
</evidence>
<dbReference type="Gene3D" id="1.10.443.10">
    <property type="entry name" value="Intergrase catalytic core"/>
    <property type="match status" value="1"/>
</dbReference>
<dbReference type="InterPro" id="IPR050090">
    <property type="entry name" value="Tyrosine_recombinase_XerCD"/>
</dbReference>
<dbReference type="GO" id="GO:0003677">
    <property type="term" value="F:DNA binding"/>
    <property type="evidence" value="ECO:0007669"/>
    <property type="project" value="UniProtKB-KW"/>
</dbReference>
<keyword evidence="6" id="KW-1185">Reference proteome</keyword>
<evidence type="ECO:0000259" key="4">
    <source>
        <dbReference type="PROSITE" id="PS51898"/>
    </source>
</evidence>
<reference evidence="5 6" key="1">
    <citation type="submission" date="2018-06" db="EMBL/GenBank/DDBJ databases">
        <title>Genomic Encyclopedia of Type Strains, Phase IV (KMG-IV): sequencing the most valuable type-strain genomes for metagenomic binning, comparative biology and taxonomic classification.</title>
        <authorList>
            <person name="Goeker M."/>
        </authorList>
    </citation>
    <scope>NUCLEOTIDE SEQUENCE [LARGE SCALE GENOMIC DNA]</scope>
    <source>
        <strain evidence="5 6">DSM 44599</strain>
    </source>
</reference>